<protein>
    <submittedName>
        <fullName evidence="2">(spotted green pufferfish) hypothetical protein</fullName>
    </submittedName>
</protein>
<evidence type="ECO:0000256" key="1">
    <source>
        <dbReference type="SAM" id="MobiDB-lite"/>
    </source>
</evidence>
<name>Q4SM95_TETNG</name>
<reference evidence="2" key="1">
    <citation type="journal article" date="2004" name="Nature">
        <title>Genome duplication in the teleost fish Tetraodon nigroviridis reveals the early vertebrate proto-karyotype.</title>
        <authorList>
            <person name="Jaillon O."/>
            <person name="Aury J.-M."/>
            <person name="Brunet F."/>
            <person name="Petit J.-L."/>
            <person name="Stange-Thomann N."/>
            <person name="Mauceli E."/>
            <person name="Bouneau L."/>
            <person name="Fischer C."/>
            <person name="Ozouf-Costaz C."/>
            <person name="Bernot A."/>
            <person name="Nicaud S."/>
            <person name="Jaffe D."/>
            <person name="Fisher S."/>
            <person name="Lutfalla G."/>
            <person name="Dossat C."/>
            <person name="Segurens B."/>
            <person name="Dasilva C."/>
            <person name="Salanoubat M."/>
            <person name="Levy M."/>
            <person name="Boudet N."/>
            <person name="Castellano S."/>
            <person name="Anthouard V."/>
            <person name="Jubin C."/>
            <person name="Castelli V."/>
            <person name="Katinka M."/>
            <person name="Vacherie B."/>
            <person name="Biemont C."/>
            <person name="Skalli Z."/>
            <person name="Cattolico L."/>
            <person name="Poulain J."/>
            <person name="De Berardinis V."/>
            <person name="Cruaud C."/>
            <person name="Duprat S."/>
            <person name="Brottier P."/>
            <person name="Coutanceau J.-P."/>
            <person name="Gouzy J."/>
            <person name="Parra G."/>
            <person name="Lardier G."/>
            <person name="Chapple C."/>
            <person name="McKernan K.J."/>
            <person name="McEwan P."/>
            <person name="Bosak S."/>
            <person name="Kellis M."/>
            <person name="Volff J.-N."/>
            <person name="Guigo R."/>
            <person name="Zody M.C."/>
            <person name="Mesirov J."/>
            <person name="Lindblad-Toh K."/>
            <person name="Birren B."/>
            <person name="Nusbaum C."/>
            <person name="Kahn D."/>
            <person name="Robinson-Rechavi M."/>
            <person name="Laudet V."/>
            <person name="Schachter V."/>
            <person name="Quetier F."/>
            <person name="Saurin W."/>
            <person name="Scarpelli C."/>
            <person name="Wincker P."/>
            <person name="Lander E.S."/>
            <person name="Weissenbach J."/>
            <person name="Roest Crollius H."/>
        </authorList>
    </citation>
    <scope>NUCLEOTIDE SEQUENCE [LARGE SCALE GENOMIC DNA]</scope>
</reference>
<accession>Q4SM95</accession>
<comment type="caution">
    <text evidence="2">The sequence shown here is derived from an EMBL/GenBank/DDBJ whole genome shotgun (WGS) entry which is preliminary data.</text>
</comment>
<gene>
    <name evidence="2" type="ORF">GSTENG00015883001</name>
</gene>
<sequence>MARLNWCLAAVISWGKFLFACFFPLRGAKRDTVSPGSGGQQGSPGAPYLYTRAESHYSPASPPLHCSSYRSPEQTNRLEPGPGPGFASPACSGEVGYQSTPSICSWSGPFVKSHLFPGKPGQNPRCSICTVADVDRSCRGSQPDELEGVHTHTFKLKPFKKAKSCDICKQAITKEGLICKGKRPSTGVDLEADPLTPLRRPVGSPAIKSVKSR</sequence>
<dbReference type="EMBL" id="CAAE01014553">
    <property type="protein sequence ID" value="CAF98237.1"/>
    <property type="molecule type" value="Genomic_DNA"/>
</dbReference>
<organism evidence="2">
    <name type="scientific">Tetraodon nigroviridis</name>
    <name type="common">Spotted green pufferfish</name>
    <name type="synonym">Chelonodon nigroviridis</name>
    <dbReference type="NCBI Taxonomy" id="99883"/>
    <lineage>
        <taxon>Eukaryota</taxon>
        <taxon>Metazoa</taxon>
        <taxon>Chordata</taxon>
        <taxon>Craniata</taxon>
        <taxon>Vertebrata</taxon>
        <taxon>Euteleostomi</taxon>
        <taxon>Actinopterygii</taxon>
        <taxon>Neopterygii</taxon>
        <taxon>Teleostei</taxon>
        <taxon>Neoteleostei</taxon>
        <taxon>Acanthomorphata</taxon>
        <taxon>Eupercaria</taxon>
        <taxon>Tetraodontiformes</taxon>
        <taxon>Tetradontoidea</taxon>
        <taxon>Tetraodontidae</taxon>
        <taxon>Tetraodon</taxon>
    </lineage>
</organism>
<dbReference type="OrthoDB" id="8783038at2759"/>
<feature type="region of interest" description="Disordered" evidence="1">
    <location>
        <begin position="182"/>
        <end position="213"/>
    </location>
</feature>
<dbReference type="KEGG" id="tng:GSTEN00015883G001"/>
<reference evidence="2" key="2">
    <citation type="submission" date="2004-02" db="EMBL/GenBank/DDBJ databases">
        <authorList>
            <consortium name="Genoscope"/>
            <consortium name="Whitehead Institute Centre for Genome Research"/>
        </authorList>
    </citation>
    <scope>NUCLEOTIDE SEQUENCE</scope>
</reference>
<dbReference type="AlphaFoldDB" id="Q4SM95"/>
<proteinExistence type="predicted"/>
<evidence type="ECO:0000313" key="2">
    <source>
        <dbReference type="EMBL" id="CAF98237.1"/>
    </source>
</evidence>